<proteinExistence type="predicted"/>
<dbReference type="Proteomes" id="UP000839526">
    <property type="component" value="Unassembled WGS sequence"/>
</dbReference>
<evidence type="ECO:0000313" key="2">
    <source>
        <dbReference type="EMBL" id="MMS79584.1"/>
    </source>
</evidence>
<dbReference type="Gene3D" id="3.40.50.970">
    <property type="match status" value="1"/>
</dbReference>
<sequence length="165" mass="18885">MRDKLISVIEHLIKYNHKIIIILDKVTVTGFKEIKEKYPERVLKIETNTSAGTLFLINMAAGMMLSGMYPFVYTSGCFLTENVFEQIKAISGYQTERAGIVLISKRMTPDDLPFNIRFLQSSADVTLLNTLDNWKLIVPENRKEMDMALHEIATNTGFYYVRLPA</sequence>
<protein>
    <recommendedName>
        <fullName evidence="3">Thiamine pyrophosphate enzyme N-terminal TPP-binding domain-containing protein</fullName>
    </recommendedName>
</protein>
<dbReference type="EMBL" id="RWAH01000042">
    <property type="protein sequence ID" value="MMS79584.1"/>
    <property type="molecule type" value="Genomic_DNA"/>
</dbReference>
<dbReference type="SUPFAM" id="SSF52518">
    <property type="entry name" value="Thiamin diphosphate-binding fold (THDP-binding)"/>
    <property type="match status" value="1"/>
</dbReference>
<reference evidence="2" key="1">
    <citation type="submission" date="2018-10" db="EMBL/GenBank/DDBJ databases">
        <authorList>
            <consortium name="PulseNet: The National Subtyping Network for Foodborne Disease Surveillance"/>
            <person name="Tarr C.L."/>
            <person name="Trees E."/>
            <person name="Katz L.S."/>
            <person name="Carleton-Romer H.A."/>
            <person name="Stroika S."/>
            <person name="Kucerova Z."/>
            <person name="Roache K.F."/>
            <person name="Sabol A.L."/>
            <person name="Besser J."/>
            <person name="Gerner-Smidt P."/>
        </authorList>
    </citation>
    <scope>NUCLEOTIDE SEQUENCE [LARGE SCALE GENOMIC DNA]</scope>
    <source>
        <strain evidence="2">PNUSAS052121</strain>
    </source>
</reference>
<gene>
    <name evidence="2" type="ORF">D9O31_24595</name>
</gene>
<keyword evidence="1" id="KW-1133">Transmembrane helix</keyword>
<name>A0A403T708_SALER</name>
<accession>A0A403T708</accession>
<dbReference type="AlphaFoldDB" id="A0A403T708"/>
<dbReference type="InterPro" id="IPR029061">
    <property type="entry name" value="THDP-binding"/>
</dbReference>
<keyword evidence="1" id="KW-0812">Transmembrane</keyword>
<evidence type="ECO:0000256" key="1">
    <source>
        <dbReference type="SAM" id="Phobius"/>
    </source>
</evidence>
<organism evidence="2">
    <name type="scientific">Salmonella enterica</name>
    <name type="common">Salmonella choleraesuis</name>
    <dbReference type="NCBI Taxonomy" id="28901"/>
    <lineage>
        <taxon>Bacteria</taxon>
        <taxon>Pseudomonadati</taxon>
        <taxon>Pseudomonadota</taxon>
        <taxon>Gammaproteobacteria</taxon>
        <taxon>Enterobacterales</taxon>
        <taxon>Enterobacteriaceae</taxon>
        <taxon>Salmonella</taxon>
    </lineage>
</organism>
<feature type="transmembrane region" description="Helical" evidence="1">
    <location>
        <begin position="51"/>
        <end position="72"/>
    </location>
</feature>
<comment type="caution">
    <text evidence="2">The sequence shown here is derived from an EMBL/GenBank/DDBJ whole genome shotgun (WGS) entry which is preliminary data.</text>
</comment>
<keyword evidence="1" id="KW-0472">Membrane</keyword>
<evidence type="ECO:0008006" key="3">
    <source>
        <dbReference type="Google" id="ProtNLM"/>
    </source>
</evidence>